<comment type="caution">
    <text evidence="2">The sequence shown here is derived from an EMBL/GenBank/DDBJ whole genome shotgun (WGS) entry which is preliminary data.</text>
</comment>
<evidence type="ECO:0000256" key="1">
    <source>
        <dbReference type="SAM" id="SignalP"/>
    </source>
</evidence>
<dbReference type="EMBL" id="DRBW01000015">
    <property type="protein sequence ID" value="HDM89646.1"/>
    <property type="molecule type" value="Genomic_DNA"/>
</dbReference>
<evidence type="ECO:0000313" key="2">
    <source>
        <dbReference type="EMBL" id="HDM89646.1"/>
    </source>
</evidence>
<proteinExistence type="predicted"/>
<name>A0A7C0X7S9_UNCW3</name>
<dbReference type="Proteomes" id="UP000885931">
    <property type="component" value="Unassembled WGS sequence"/>
</dbReference>
<dbReference type="AlphaFoldDB" id="A0A7C0X7S9"/>
<feature type="chain" id="PRO_5027638796" description="CARDB domain-containing protein" evidence="1">
    <location>
        <begin position="23"/>
        <end position="138"/>
    </location>
</feature>
<organism evidence="2">
    <name type="scientific">candidate division WOR-3 bacterium</name>
    <dbReference type="NCBI Taxonomy" id="2052148"/>
    <lineage>
        <taxon>Bacteria</taxon>
        <taxon>Bacteria division WOR-3</taxon>
    </lineage>
</organism>
<reference evidence="2" key="1">
    <citation type="journal article" date="2020" name="mSystems">
        <title>Genome- and Community-Level Interaction Insights into Carbon Utilization and Element Cycling Functions of Hydrothermarchaeota in Hydrothermal Sediment.</title>
        <authorList>
            <person name="Zhou Z."/>
            <person name="Liu Y."/>
            <person name="Xu W."/>
            <person name="Pan J."/>
            <person name="Luo Z.H."/>
            <person name="Li M."/>
        </authorList>
    </citation>
    <scope>NUCLEOTIDE SEQUENCE [LARGE SCALE GENOMIC DNA]</scope>
    <source>
        <strain evidence="2">HyVt-237</strain>
    </source>
</reference>
<sequence>MKVKYMIMAAVATLALVGGAWAADCVEIDIEAPSSAYIGQTVIISGEVTNCGDEPGFVQIKGTLRKDSVVIQSNMVTLYLAAGETKSEAVRIRIPEDPQYAGTYTACVEARIGTAIDSDCATMEVLPHKGLRTKRIDR</sequence>
<dbReference type="Gene3D" id="2.60.40.10">
    <property type="entry name" value="Immunoglobulins"/>
    <property type="match status" value="1"/>
</dbReference>
<keyword evidence="1" id="KW-0732">Signal</keyword>
<feature type="signal peptide" evidence="1">
    <location>
        <begin position="1"/>
        <end position="22"/>
    </location>
</feature>
<evidence type="ECO:0008006" key="3">
    <source>
        <dbReference type="Google" id="ProtNLM"/>
    </source>
</evidence>
<gene>
    <name evidence="2" type="ORF">ENG67_00370</name>
</gene>
<dbReference type="InterPro" id="IPR013783">
    <property type="entry name" value="Ig-like_fold"/>
</dbReference>
<accession>A0A7C0X7S9</accession>
<protein>
    <recommendedName>
        <fullName evidence="3">CARDB domain-containing protein</fullName>
    </recommendedName>
</protein>